<proteinExistence type="predicted"/>
<dbReference type="RefSeq" id="WP_379703004.1">
    <property type="nucleotide sequence ID" value="NZ_JBHTAT010000001.1"/>
</dbReference>
<gene>
    <name evidence="2" type="ORF">ACFQKE_05770</name>
</gene>
<evidence type="ECO:0000313" key="3">
    <source>
        <dbReference type="Proteomes" id="UP001596434"/>
    </source>
</evidence>
<sequence>MSTKRTGAILMAAVLLVSAVAPATVAAQSESLSIDVTQDDETGTATISVASNGTAVENATVNVTVTENETYSGTGTYETDGNGTVSLPEPDESVTVTVEATADGANASTTVTLEPVLDVSVEEGDDGSAVVTVMRGNATVENATVNVTVTENETYVGTGEYETDGNGTVSLPEPDESVTVAIEATADGDSATTTAALAPDLDVAVEGADDGSVVVTVTRGNATVENATVNVTANTTYVDEGEYETDGNGTVTLANPDETVELTITATDDGDEATTSVVVQHLQTLAVGVEQAADGTVTVSVGRLGDPVANATVEVATGGNESYAGSGEYETSESGTVVLPLHRRTSR</sequence>
<dbReference type="Proteomes" id="UP001596434">
    <property type="component" value="Unassembled WGS sequence"/>
</dbReference>
<name>A0ABD5ZWB4_9EURY</name>
<dbReference type="AlphaFoldDB" id="A0ABD5ZWB4"/>
<organism evidence="2 3">
    <name type="scientific">Haloplanus litoreus</name>
    <dbReference type="NCBI Taxonomy" id="767515"/>
    <lineage>
        <taxon>Archaea</taxon>
        <taxon>Methanobacteriati</taxon>
        <taxon>Methanobacteriota</taxon>
        <taxon>Stenosarchaea group</taxon>
        <taxon>Halobacteria</taxon>
        <taxon>Halobacteriales</taxon>
        <taxon>Haloferacaceae</taxon>
        <taxon>Haloplanus</taxon>
    </lineage>
</organism>
<evidence type="ECO:0000313" key="2">
    <source>
        <dbReference type="EMBL" id="MFC7254807.1"/>
    </source>
</evidence>
<dbReference type="GeneID" id="96953138"/>
<keyword evidence="3" id="KW-1185">Reference proteome</keyword>
<accession>A0ABD5ZWB4</accession>
<evidence type="ECO:0000256" key="1">
    <source>
        <dbReference type="SAM" id="MobiDB-lite"/>
    </source>
</evidence>
<feature type="region of interest" description="Disordered" evidence="1">
    <location>
        <begin position="319"/>
        <end position="347"/>
    </location>
</feature>
<dbReference type="EMBL" id="JBHTAT010000001">
    <property type="protein sequence ID" value="MFC7254807.1"/>
    <property type="molecule type" value="Genomic_DNA"/>
</dbReference>
<comment type="caution">
    <text evidence="2">The sequence shown here is derived from an EMBL/GenBank/DDBJ whole genome shotgun (WGS) entry which is preliminary data.</text>
</comment>
<reference evidence="2 3" key="1">
    <citation type="journal article" date="2019" name="Int. J. Syst. Evol. Microbiol.">
        <title>The Global Catalogue of Microorganisms (GCM) 10K type strain sequencing project: providing services to taxonomists for standard genome sequencing and annotation.</title>
        <authorList>
            <consortium name="The Broad Institute Genomics Platform"/>
            <consortium name="The Broad Institute Genome Sequencing Center for Infectious Disease"/>
            <person name="Wu L."/>
            <person name="Ma J."/>
        </authorList>
    </citation>
    <scope>NUCLEOTIDE SEQUENCE [LARGE SCALE GENOMIC DNA]</scope>
    <source>
        <strain evidence="2 3">GX21</strain>
    </source>
</reference>
<protein>
    <submittedName>
        <fullName evidence="2">DNA primase</fullName>
    </submittedName>
</protein>